<sequence>MSRSWWGWGDVDEAVEAAEAAALVERVAALVPEHDFTMHEPPSPESLDIPGPRVRPPAALAELCSDAPADRAGHAHGKAFRDVVRNLRGDLQYVPDWVARPRTEADVVALLDWCSDAGIAVVPYGGGSSVVGESRHGSMVRSSRSTWSVSTGSSRSTVRAGRRGSSRVCTARAWRISFAHMA</sequence>
<dbReference type="GO" id="GO:0008610">
    <property type="term" value="P:lipid biosynthetic process"/>
    <property type="evidence" value="ECO:0007669"/>
    <property type="project" value="InterPro"/>
</dbReference>
<dbReference type="AlphaFoldDB" id="A0AA46THQ3"/>
<dbReference type="InterPro" id="IPR016167">
    <property type="entry name" value="FAD-bd_PCMH_sub1"/>
</dbReference>
<dbReference type="KEGG" id="sgrg:L0C25_00070"/>
<evidence type="ECO:0000256" key="2">
    <source>
        <dbReference type="ARBA" id="ARBA00023002"/>
    </source>
</evidence>
<dbReference type="InterPro" id="IPR016166">
    <property type="entry name" value="FAD-bd_PCMH"/>
</dbReference>
<dbReference type="InterPro" id="IPR025650">
    <property type="entry name" value="Alkyl-DHAP_Synthase"/>
</dbReference>
<evidence type="ECO:0000259" key="4">
    <source>
        <dbReference type="PROSITE" id="PS51387"/>
    </source>
</evidence>
<comment type="similarity">
    <text evidence="1">Belongs to the FAD-binding oxidoreductase/transferase type 4 family.</text>
</comment>
<name>A0AA46THQ3_9ACTN</name>
<accession>A0AA46THQ3</accession>
<protein>
    <submittedName>
        <fullName evidence="5">FAD-binding protein</fullName>
    </submittedName>
</protein>
<dbReference type="Pfam" id="PF01565">
    <property type="entry name" value="FAD_binding_4"/>
    <property type="match status" value="1"/>
</dbReference>
<keyword evidence="3" id="KW-0285">Flavoprotein</keyword>
<dbReference type="GO" id="GO:0008609">
    <property type="term" value="F:alkylglycerone-phosphate synthase activity"/>
    <property type="evidence" value="ECO:0007669"/>
    <property type="project" value="InterPro"/>
</dbReference>
<proteinExistence type="inferred from homology"/>
<keyword evidence="2" id="KW-0560">Oxidoreductase</keyword>
<organism evidence="5 6">
    <name type="scientific">Solicola gregarius</name>
    <dbReference type="NCBI Taxonomy" id="2908642"/>
    <lineage>
        <taxon>Bacteria</taxon>
        <taxon>Bacillati</taxon>
        <taxon>Actinomycetota</taxon>
        <taxon>Actinomycetes</taxon>
        <taxon>Propionibacteriales</taxon>
        <taxon>Nocardioidaceae</taxon>
        <taxon>Solicola</taxon>
    </lineage>
</organism>
<dbReference type="InterPro" id="IPR006094">
    <property type="entry name" value="Oxid_FAD_bind_N"/>
</dbReference>
<dbReference type="GO" id="GO:0071949">
    <property type="term" value="F:FAD binding"/>
    <property type="evidence" value="ECO:0007669"/>
    <property type="project" value="InterPro"/>
</dbReference>
<dbReference type="Gene3D" id="3.30.43.10">
    <property type="entry name" value="Uridine Diphospho-n-acetylenolpyruvylglucosamine Reductase, domain 2"/>
    <property type="match status" value="1"/>
</dbReference>
<comment type="cofactor">
    <cofactor evidence="3">
        <name>FAD</name>
        <dbReference type="ChEBI" id="CHEBI:57692"/>
    </cofactor>
</comment>
<dbReference type="RefSeq" id="WP_271634352.1">
    <property type="nucleotide sequence ID" value="NZ_CP094970.1"/>
</dbReference>
<dbReference type="GO" id="GO:0016491">
    <property type="term" value="F:oxidoreductase activity"/>
    <property type="evidence" value="ECO:0007669"/>
    <property type="project" value="UniProtKB-KW"/>
</dbReference>
<gene>
    <name evidence="5" type="ORF">L0C25_00070</name>
</gene>
<keyword evidence="3" id="KW-0274">FAD</keyword>
<dbReference type="SUPFAM" id="SSF56176">
    <property type="entry name" value="FAD-binding/transporter-associated domain-like"/>
    <property type="match status" value="1"/>
</dbReference>
<dbReference type="InterPro" id="IPR036318">
    <property type="entry name" value="FAD-bd_PCMH-like_sf"/>
</dbReference>
<reference evidence="5" key="1">
    <citation type="submission" date="2022-01" db="EMBL/GenBank/DDBJ databases">
        <title>Nocardioidaceae gen. sp. A5X3R13.</title>
        <authorList>
            <person name="Lopez Marin M.A."/>
            <person name="Uhlik O."/>
        </authorList>
    </citation>
    <scope>NUCLEOTIDE SEQUENCE</scope>
    <source>
        <strain evidence="5">A5X3R13</strain>
    </source>
</reference>
<evidence type="ECO:0000313" key="5">
    <source>
        <dbReference type="EMBL" id="UYM05521.1"/>
    </source>
</evidence>
<dbReference type="Proteomes" id="UP001164390">
    <property type="component" value="Chromosome"/>
</dbReference>
<evidence type="ECO:0000256" key="3">
    <source>
        <dbReference type="PIRSR" id="PIRSR625650-3"/>
    </source>
</evidence>
<evidence type="ECO:0000313" key="6">
    <source>
        <dbReference type="Proteomes" id="UP001164390"/>
    </source>
</evidence>
<keyword evidence="6" id="KW-1185">Reference proteome</keyword>
<feature type="binding site" evidence="3">
    <location>
        <begin position="123"/>
        <end position="129"/>
    </location>
    <ligand>
        <name>FAD</name>
        <dbReference type="ChEBI" id="CHEBI:57692"/>
    </ligand>
</feature>
<feature type="domain" description="FAD-binding PCMH-type" evidence="4">
    <location>
        <begin position="91"/>
        <end position="182"/>
    </location>
</feature>
<dbReference type="EMBL" id="CP094970">
    <property type="protein sequence ID" value="UYM05521.1"/>
    <property type="molecule type" value="Genomic_DNA"/>
</dbReference>
<dbReference type="PROSITE" id="PS51387">
    <property type="entry name" value="FAD_PCMH"/>
    <property type="match status" value="1"/>
</dbReference>
<dbReference type="PANTHER" id="PTHR46568">
    <property type="entry name" value="ALKYLDIHYDROXYACETONEPHOSPHATE SYNTHASE, PEROXISOMAL"/>
    <property type="match status" value="1"/>
</dbReference>
<dbReference type="PANTHER" id="PTHR46568:SF1">
    <property type="entry name" value="ALKYLDIHYDROXYACETONEPHOSPHATE SYNTHASE, PEROXISOMAL"/>
    <property type="match status" value="1"/>
</dbReference>
<evidence type="ECO:0000256" key="1">
    <source>
        <dbReference type="ARBA" id="ARBA00008000"/>
    </source>
</evidence>